<dbReference type="InParanoid" id="M0MJX5"/>
<keyword evidence="1" id="KW-0472">Membrane</keyword>
<evidence type="ECO:0000313" key="3">
    <source>
        <dbReference type="Proteomes" id="UP000011669"/>
    </source>
</evidence>
<feature type="transmembrane region" description="Helical" evidence="1">
    <location>
        <begin position="61"/>
        <end position="81"/>
    </location>
</feature>
<feature type="transmembrane region" description="Helical" evidence="1">
    <location>
        <begin position="32"/>
        <end position="55"/>
    </location>
</feature>
<feature type="transmembrane region" description="Helical" evidence="1">
    <location>
        <begin position="101"/>
        <end position="121"/>
    </location>
</feature>
<accession>M0MJX5</accession>
<dbReference type="EMBL" id="AOMD01000021">
    <property type="protein sequence ID" value="EMA45009.1"/>
    <property type="molecule type" value="Genomic_DNA"/>
</dbReference>
<dbReference type="OrthoDB" id="214533at2157"/>
<keyword evidence="1" id="KW-1133">Transmembrane helix</keyword>
<sequence length="122" mass="12697">MPRRRRRLQSSWQSLLGKLVPSAQRDVDRANVVGSAPIIAGTGFVLSRTVAIAIADASALTFLWGLVIGLAFATAGVVFLLSTETDTRRGARTVRASRVPLATASGVLALSLLTGAVLGALL</sequence>
<comment type="caution">
    <text evidence="2">The sequence shown here is derived from an EMBL/GenBank/DDBJ whole genome shotgun (WGS) entry which is preliminary data.</text>
</comment>
<keyword evidence="1" id="KW-0812">Transmembrane</keyword>
<organism evidence="2 3">
    <name type="scientific">Halococcus saccharolyticus DSM 5350</name>
    <dbReference type="NCBI Taxonomy" id="1227455"/>
    <lineage>
        <taxon>Archaea</taxon>
        <taxon>Methanobacteriati</taxon>
        <taxon>Methanobacteriota</taxon>
        <taxon>Stenosarchaea group</taxon>
        <taxon>Halobacteria</taxon>
        <taxon>Halobacteriales</taxon>
        <taxon>Halococcaceae</taxon>
        <taxon>Halococcus</taxon>
    </lineage>
</organism>
<dbReference type="RefSeq" id="WP_006077879.1">
    <property type="nucleotide sequence ID" value="NZ_AOMD01000021.1"/>
</dbReference>
<dbReference type="PATRIC" id="fig|1227455.4.peg.2076"/>
<proteinExistence type="predicted"/>
<evidence type="ECO:0000256" key="1">
    <source>
        <dbReference type="SAM" id="Phobius"/>
    </source>
</evidence>
<evidence type="ECO:0000313" key="2">
    <source>
        <dbReference type="EMBL" id="EMA45009.1"/>
    </source>
</evidence>
<keyword evidence="3" id="KW-1185">Reference proteome</keyword>
<gene>
    <name evidence="2" type="ORF">C449_10139</name>
</gene>
<dbReference type="Proteomes" id="UP000011669">
    <property type="component" value="Unassembled WGS sequence"/>
</dbReference>
<name>M0MJX5_9EURY</name>
<reference evidence="2 3" key="1">
    <citation type="journal article" date="2014" name="PLoS Genet.">
        <title>Phylogenetically driven sequencing of extremely halophilic archaea reveals strategies for static and dynamic osmo-response.</title>
        <authorList>
            <person name="Becker E.A."/>
            <person name="Seitzer P.M."/>
            <person name="Tritt A."/>
            <person name="Larsen D."/>
            <person name="Krusor M."/>
            <person name="Yao A.I."/>
            <person name="Wu D."/>
            <person name="Madern D."/>
            <person name="Eisen J.A."/>
            <person name="Darling A.E."/>
            <person name="Facciotti M.T."/>
        </authorList>
    </citation>
    <scope>NUCLEOTIDE SEQUENCE [LARGE SCALE GENOMIC DNA]</scope>
    <source>
        <strain evidence="2 3">DSM 5350</strain>
    </source>
</reference>
<protein>
    <submittedName>
        <fullName evidence="2">Uncharacterized protein</fullName>
    </submittedName>
</protein>
<dbReference type="STRING" id="1227455.C449_10139"/>
<dbReference type="AlphaFoldDB" id="M0MJX5"/>